<feature type="region of interest" description="Disordered" evidence="6">
    <location>
        <begin position="1"/>
        <end position="45"/>
    </location>
</feature>
<dbReference type="Pfam" id="PF03942">
    <property type="entry name" value="DTW"/>
    <property type="match status" value="1"/>
</dbReference>
<evidence type="ECO:0000256" key="2">
    <source>
        <dbReference type="ARBA" id="ARBA00022679"/>
    </source>
</evidence>
<evidence type="ECO:0000256" key="4">
    <source>
        <dbReference type="ARBA" id="ARBA00022694"/>
    </source>
</evidence>
<keyword evidence="3" id="KW-0949">S-adenosyl-L-methionine</keyword>
<dbReference type="InterPro" id="IPR005636">
    <property type="entry name" value="DTW"/>
</dbReference>
<dbReference type="InterPro" id="IPR039262">
    <property type="entry name" value="DTWD2/TAPT"/>
</dbReference>
<evidence type="ECO:0000256" key="3">
    <source>
        <dbReference type="ARBA" id="ARBA00022691"/>
    </source>
</evidence>
<keyword evidence="2" id="KW-0808">Transferase</keyword>
<dbReference type="PANTHER" id="PTHR21392">
    <property type="entry name" value="TRNA-URIDINE AMINOCARBOXYPROPYLTRANSFERASE 2"/>
    <property type="match status" value="1"/>
</dbReference>
<name>W5YJC6_9GAMM</name>
<dbReference type="GO" id="GO:0016432">
    <property type="term" value="F:tRNA-uridine aminocarboxypropyltransferase activity"/>
    <property type="evidence" value="ECO:0007669"/>
    <property type="project" value="UniProtKB-EC"/>
</dbReference>
<evidence type="ECO:0000256" key="5">
    <source>
        <dbReference type="ARBA" id="ARBA00034489"/>
    </source>
</evidence>
<proteinExistence type="inferred from homology"/>
<keyword evidence="9" id="KW-1185">Reference proteome</keyword>
<evidence type="ECO:0000256" key="6">
    <source>
        <dbReference type="SAM" id="MobiDB-lite"/>
    </source>
</evidence>
<reference evidence="8 9" key="1">
    <citation type="journal article" date="2014" name="Genome Announc.">
        <title>Draft Genome Sequences of Marinobacter similis A3d10T and Marinobacter salarius R9SW1T.</title>
        <authorList>
            <person name="Ivanova E.P."/>
            <person name="Ng H.J."/>
            <person name="Webb H.K."/>
            <person name="Feng G."/>
            <person name="Oshima K."/>
            <person name="Hattori M."/>
            <person name="Ohkuma M."/>
            <person name="Sergeev A.F."/>
            <person name="Mikhailov V.V."/>
            <person name="Crawford R.J."/>
            <person name="Sawabe T."/>
        </authorList>
    </citation>
    <scope>NUCLEOTIDE SEQUENCE [LARGE SCALE GENOMIC DNA]</scope>
    <source>
        <strain evidence="8 9">A3d10</strain>
    </source>
</reference>
<dbReference type="KEGG" id="msx:AU14_10760"/>
<evidence type="ECO:0000259" key="7">
    <source>
        <dbReference type="SMART" id="SM01144"/>
    </source>
</evidence>
<dbReference type="SMART" id="SM01144">
    <property type="entry name" value="DTW"/>
    <property type="match status" value="1"/>
</dbReference>
<dbReference type="HOGENOM" id="CLU_066458_2_1_6"/>
<dbReference type="STRING" id="1420916.AU14_10760"/>
<comment type="similarity">
    <text evidence="5">Belongs to the TDD superfamily. DTWD2 family.</text>
</comment>
<protein>
    <recommendedName>
        <fullName evidence="1">tRNA-uridine aminocarboxypropyltransferase</fullName>
        <ecNumber evidence="1">2.5.1.25</ecNumber>
    </recommendedName>
</protein>
<accession>W5YJC6</accession>
<evidence type="ECO:0000313" key="9">
    <source>
        <dbReference type="Proteomes" id="UP000061489"/>
    </source>
</evidence>
<dbReference type="EC" id="2.5.1.25" evidence="1"/>
<feature type="domain" description="DTW" evidence="7">
    <location>
        <begin position="45"/>
        <end position="231"/>
    </location>
</feature>
<dbReference type="RefSeq" id="WP_236743968.1">
    <property type="nucleotide sequence ID" value="NZ_CP007151.1"/>
</dbReference>
<dbReference type="PANTHER" id="PTHR21392:SF0">
    <property type="entry name" value="TRNA-URIDINE AMINOCARBOXYPROPYLTRANSFERASE 2"/>
    <property type="match status" value="1"/>
</dbReference>
<keyword evidence="4" id="KW-0819">tRNA processing</keyword>
<gene>
    <name evidence="8" type="ORF">AU14_10760</name>
</gene>
<evidence type="ECO:0000313" key="8">
    <source>
        <dbReference type="EMBL" id="AHI28924.1"/>
    </source>
</evidence>
<sequence length="244" mass="26099">MRPEPSRSTPITSTPITTNAPGTTPTTGPTRKCGARPGGESAPAASHLPHCQLHANICVCDQCQAVANGTPITVIQHPTEVGRSKGTLRILERCLGQVQVVVGESPEQLQQAGLSSADLNASTAVLFPGPASQPLEEANTSAIKSWLLLDGTWRKAAKILHLNPHIAALPRFHFAHPPTSQYVVRKAPAEHHLSTAEAAAYLLKTLEPGLNVQPINTAMAALVDKQLGQIPPKLRNRYQKTEER</sequence>
<dbReference type="AlphaFoldDB" id="W5YJC6"/>
<dbReference type="Proteomes" id="UP000061489">
    <property type="component" value="Chromosome"/>
</dbReference>
<organism evidence="8 9">
    <name type="scientific">Marinobacter similis</name>
    <dbReference type="NCBI Taxonomy" id="1420916"/>
    <lineage>
        <taxon>Bacteria</taxon>
        <taxon>Pseudomonadati</taxon>
        <taxon>Pseudomonadota</taxon>
        <taxon>Gammaproteobacteria</taxon>
        <taxon>Pseudomonadales</taxon>
        <taxon>Marinobacteraceae</taxon>
        <taxon>Marinobacter</taxon>
    </lineage>
</organism>
<dbReference type="GO" id="GO:0008033">
    <property type="term" value="P:tRNA processing"/>
    <property type="evidence" value="ECO:0007669"/>
    <property type="project" value="UniProtKB-KW"/>
</dbReference>
<evidence type="ECO:0000256" key="1">
    <source>
        <dbReference type="ARBA" id="ARBA00012386"/>
    </source>
</evidence>
<dbReference type="EMBL" id="CP007151">
    <property type="protein sequence ID" value="AHI28924.1"/>
    <property type="molecule type" value="Genomic_DNA"/>
</dbReference>
<feature type="compositionally biased region" description="Low complexity" evidence="6">
    <location>
        <begin position="8"/>
        <end position="30"/>
    </location>
</feature>